<gene>
    <name evidence="1" type="ORF">G7Y85_12910</name>
</gene>
<evidence type="ECO:0000313" key="1">
    <source>
        <dbReference type="EMBL" id="NGY05667.1"/>
    </source>
</evidence>
<comment type="caution">
    <text evidence="1">The sequence shown here is derived from an EMBL/GenBank/DDBJ whole genome shotgun (WGS) entry which is preliminary data.</text>
</comment>
<dbReference type="AlphaFoldDB" id="A0A6M2BUQ8"/>
<dbReference type="InterPro" id="IPR052705">
    <property type="entry name" value="Gliding_Motility_GTPase"/>
</dbReference>
<dbReference type="PANTHER" id="PTHR42708">
    <property type="entry name" value="ATP/GTP-BINDING PROTEIN-RELATED"/>
    <property type="match status" value="1"/>
</dbReference>
<accession>A0A6M2BUQ8</accession>
<organism evidence="1 2">
    <name type="scientific">Solimonas terrae</name>
    <dbReference type="NCBI Taxonomy" id="1396819"/>
    <lineage>
        <taxon>Bacteria</taxon>
        <taxon>Pseudomonadati</taxon>
        <taxon>Pseudomonadota</taxon>
        <taxon>Gammaproteobacteria</taxon>
        <taxon>Nevskiales</taxon>
        <taxon>Nevskiaceae</taxon>
        <taxon>Solimonas</taxon>
    </lineage>
</organism>
<sequence length="186" mass="19737">MSREYKLLFAGPMGAGKTTAIAAISDSAPISTEARNTDIAQHSKAQTTVGFDYGEVALEGGDRLRLYGMPGQSRFDFIWKVASAGALGVVMLADNSRPDPLADLSACIDAFTELAAAHAMVVGVGRGGEGRLGIDDYGEWLAARGHVAPVFSVDVRRRDDVLLLIDALLNQIETRELLAGTTESRA</sequence>
<protein>
    <submittedName>
        <fullName evidence="1">GTP-binding protein</fullName>
    </submittedName>
</protein>
<proteinExistence type="predicted"/>
<dbReference type="Gene3D" id="3.40.50.300">
    <property type="entry name" value="P-loop containing nucleotide triphosphate hydrolases"/>
    <property type="match status" value="1"/>
</dbReference>
<reference evidence="1 2" key="1">
    <citation type="journal article" date="2014" name="Int. J. Syst. Evol. Microbiol.">
        <title>Solimonas terrae sp. nov., isolated from soil.</title>
        <authorList>
            <person name="Kim S.J."/>
            <person name="Moon J.Y."/>
            <person name="Weon H.Y."/>
            <person name="Ahn J.H."/>
            <person name="Chen W.M."/>
            <person name="Kwon S.W."/>
        </authorList>
    </citation>
    <scope>NUCLEOTIDE SEQUENCE [LARGE SCALE GENOMIC DNA]</scope>
    <source>
        <strain evidence="1 2">KIS83-12</strain>
    </source>
</reference>
<name>A0A6M2BUQ8_9GAMM</name>
<keyword evidence="2" id="KW-1185">Reference proteome</keyword>
<dbReference type="EMBL" id="JAAMOW010000006">
    <property type="protein sequence ID" value="NGY05667.1"/>
    <property type="molecule type" value="Genomic_DNA"/>
</dbReference>
<dbReference type="RefSeq" id="WP_166257609.1">
    <property type="nucleotide sequence ID" value="NZ_JAAMOW010000006.1"/>
</dbReference>
<dbReference type="PANTHER" id="PTHR42708:SF1">
    <property type="entry name" value="GLIDING MOTILITY PROTEIN MGLA"/>
    <property type="match status" value="1"/>
</dbReference>
<dbReference type="InterPro" id="IPR027417">
    <property type="entry name" value="P-loop_NTPase"/>
</dbReference>
<dbReference type="SUPFAM" id="SSF52540">
    <property type="entry name" value="P-loop containing nucleoside triphosphate hydrolases"/>
    <property type="match status" value="1"/>
</dbReference>
<dbReference type="Proteomes" id="UP000472676">
    <property type="component" value="Unassembled WGS sequence"/>
</dbReference>
<evidence type="ECO:0000313" key="2">
    <source>
        <dbReference type="Proteomes" id="UP000472676"/>
    </source>
</evidence>
<dbReference type="CDD" id="cd00882">
    <property type="entry name" value="Ras_like_GTPase"/>
    <property type="match status" value="1"/>
</dbReference>